<keyword evidence="2" id="KW-0460">Magnesium</keyword>
<gene>
    <name evidence="5" type="ORF">HF577_11920</name>
</gene>
<evidence type="ECO:0000313" key="5">
    <source>
        <dbReference type="EMBL" id="NMH77786.1"/>
    </source>
</evidence>
<keyword evidence="6" id="KW-1185">Reference proteome</keyword>
<dbReference type="InterPro" id="IPR033749">
    <property type="entry name" value="Polyprenyl_synt_CS"/>
</dbReference>
<dbReference type="InterPro" id="IPR000092">
    <property type="entry name" value="Polyprenyl_synt"/>
</dbReference>
<dbReference type="SFLD" id="SFLDG01017">
    <property type="entry name" value="Polyprenyl_Transferase_Like"/>
    <property type="match status" value="1"/>
</dbReference>
<dbReference type="EMBL" id="JAAXKY010000030">
    <property type="protein sequence ID" value="NMH77786.1"/>
    <property type="molecule type" value="Genomic_DNA"/>
</dbReference>
<dbReference type="InterPro" id="IPR008949">
    <property type="entry name" value="Isoprenoid_synthase_dom_sf"/>
</dbReference>
<evidence type="ECO:0000256" key="4">
    <source>
        <dbReference type="SAM" id="MobiDB-lite"/>
    </source>
</evidence>
<dbReference type="PANTHER" id="PTHR12001">
    <property type="entry name" value="GERANYLGERANYL PYROPHOSPHATE SYNTHASE"/>
    <property type="match status" value="1"/>
</dbReference>
<dbReference type="CDD" id="cd00685">
    <property type="entry name" value="Trans_IPPS_HT"/>
    <property type="match status" value="1"/>
</dbReference>
<dbReference type="RefSeq" id="WP_169395864.1">
    <property type="nucleotide sequence ID" value="NZ_BAAAJH010000013.1"/>
</dbReference>
<dbReference type="PROSITE" id="PS00444">
    <property type="entry name" value="POLYPRENYL_SYNTHASE_2"/>
    <property type="match status" value="1"/>
</dbReference>
<dbReference type="Pfam" id="PF00348">
    <property type="entry name" value="polyprenyl_synt"/>
    <property type="match status" value="1"/>
</dbReference>
<dbReference type="PANTHER" id="PTHR12001:SF86">
    <property type="entry name" value="GERANYLGERANYL DIPHOSPHATE SYNTHASE"/>
    <property type="match status" value="1"/>
</dbReference>
<evidence type="ECO:0000256" key="3">
    <source>
        <dbReference type="RuleBase" id="RU004466"/>
    </source>
</evidence>
<organism evidence="5 6">
    <name type="scientific">Pseudonocardia xinjiangensis</name>
    <dbReference type="NCBI Taxonomy" id="75289"/>
    <lineage>
        <taxon>Bacteria</taxon>
        <taxon>Bacillati</taxon>
        <taxon>Actinomycetota</taxon>
        <taxon>Actinomycetes</taxon>
        <taxon>Pseudonocardiales</taxon>
        <taxon>Pseudonocardiaceae</taxon>
        <taxon>Pseudonocardia</taxon>
    </lineage>
</organism>
<dbReference type="Proteomes" id="UP001296706">
    <property type="component" value="Unassembled WGS sequence"/>
</dbReference>
<proteinExistence type="inferred from homology"/>
<dbReference type="SFLD" id="SFLDS00005">
    <property type="entry name" value="Isoprenoid_Synthase_Type_I"/>
    <property type="match status" value="1"/>
</dbReference>
<evidence type="ECO:0000256" key="2">
    <source>
        <dbReference type="ARBA" id="ARBA00022842"/>
    </source>
</evidence>
<keyword evidence="3" id="KW-0808">Transferase</keyword>
<evidence type="ECO:0000256" key="1">
    <source>
        <dbReference type="ARBA" id="ARBA00022723"/>
    </source>
</evidence>
<accession>A0ABX1RF64</accession>
<reference evidence="5 6" key="1">
    <citation type="submission" date="2020-04" db="EMBL/GenBank/DDBJ databases">
        <authorList>
            <person name="Klaysubun C."/>
            <person name="Duangmal K."/>
            <person name="Lipun K."/>
        </authorList>
    </citation>
    <scope>NUCLEOTIDE SEQUENCE [LARGE SCALE GENOMIC DNA]</scope>
    <source>
        <strain evidence="5 6">JCM 11839</strain>
    </source>
</reference>
<comment type="caution">
    <text evidence="5">The sequence shown here is derived from an EMBL/GenBank/DDBJ whole genome shotgun (WGS) entry which is preliminary data.</text>
</comment>
<keyword evidence="1" id="KW-0479">Metal-binding</keyword>
<dbReference type="NCBIfam" id="NF041169">
    <property type="entry name" value="f2_encap_cargo4"/>
    <property type="match status" value="1"/>
</dbReference>
<dbReference type="Gene3D" id="1.10.600.10">
    <property type="entry name" value="Farnesyl Diphosphate Synthase"/>
    <property type="match status" value="1"/>
</dbReference>
<comment type="similarity">
    <text evidence="3">Belongs to the FPP/GGPP synthase family.</text>
</comment>
<dbReference type="PROSITE" id="PS00723">
    <property type="entry name" value="POLYPRENYL_SYNTHASE_1"/>
    <property type="match status" value="1"/>
</dbReference>
<evidence type="ECO:0000313" key="6">
    <source>
        <dbReference type="Proteomes" id="UP001296706"/>
    </source>
</evidence>
<sequence length="363" mass="37461">MTTVGSGGAATEDTAGRSPTDTGHRPVAAVLAACRDTVTPAQRAAIDSLPGSVRHVAGYHLGWWDADGTPVPDGGGKAVRPALALLSAGVAGAGQVQDAVPAAVAVELVHDFSLLHDDVMDRDPTRRHRPTAWSVFGIGPAILAGDALLALAADVLAGSGHPAAGQGVRMLTTTVQELVEGQMSDLAFERRTDVGLAECLDMAEAKTGSLLGCACSLGALFGGGRPDEVARLRRFGRDIGLAFQVVDDLLGIWGDPRTTGKPAGSDLRRRKKSLPVIVALTSGRPAGRELAALYRGDAELSDADVSRAAALVEHAGGRAWCRTKADALVADALDLLPVGGDGTEPAAVSDLHELARLLVRRDR</sequence>
<name>A0ABX1RF64_9PSEU</name>
<dbReference type="SUPFAM" id="SSF48576">
    <property type="entry name" value="Terpenoid synthases"/>
    <property type="match status" value="1"/>
</dbReference>
<feature type="region of interest" description="Disordered" evidence="4">
    <location>
        <begin position="1"/>
        <end position="23"/>
    </location>
</feature>
<protein>
    <submittedName>
        <fullName evidence="5">Polyprenyl synthetase family protein</fullName>
    </submittedName>
</protein>